<feature type="compositionally biased region" description="Polar residues" evidence="16">
    <location>
        <begin position="1"/>
        <end position="17"/>
    </location>
</feature>
<dbReference type="GO" id="GO:0006397">
    <property type="term" value="P:mRNA processing"/>
    <property type="evidence" value="ECO:0007669"/>
    <property type="project" value="UniProtKB-KW"/>
</dbReference>
<dbReference type="GO" id="GO:0031119">
    <property type="term" value="P:tRNA pseudouridine synthesis"/>
    <property type="evidence" value="ECO:0007669"/>
    <property type="project" value="InterPro"/>
</dbReference>
<feature type="region of interest" description="Disordered" evidence="16">
    <location>
        <begin position="1"/>
        <end position="25"/>
    </location>
</feature>
<evidence type="ECO:0000256" key="10">
    <source>
        <dbReference type="ARBA" id="ARBA00053072"/>
    </source>
</evidence>
<keyword evidence="8" id="KW-0539">Nucleus</keyword>
<comment type="caution">
    <text evidence="18">The sequence shown here is derived from an EMBL/GenBank/DDBJ whole genome shotgun (WGS) entry which is preliminary data.</text>
</comment>
<feature type="active site" description="Nucleophile" evidence="14">
    <location>
        <position position="160"/>
    </location>
</feature>
<evidence type="ECO:0000256" key="8">
    <source>
        <dbReference type="ARBA" id="ARBA00023242"/>
    </source>
</evidence>
<comment type="subcellular location">
    <subcellularLocation>
        <location evidence="3">Nucleus</location>
    </subcellularLocation>
</comment>
<evidence type="ECO:0000256" key="11">
    <source>
        <dbReference type="ARBA" id="ARBA00073968"/>
    </source>
</evidence>
<keyword evidence="7" id="KW-0413">Isomerase</keyword>
<dbReference type="FunFam" id="3.30.70.660:FF:000002">
    <property type="entry name" value="tRNA pseudouridine synthase"/>
    <property type="match status" value="1"/>
</dbReference>
<dbReference type="InterPro" id="IPR041708">
    <property type="entry name" value="PUS1/PUS2-like"/>
</dbReference>
<evidence type="ECO:0000256" key="14">
    <source>
        <dbReference type="PIRSR" id="PIRSR641708-1"/>
    </source>
</evidence>
<gene>
    <name evidence="18" type="primary">PUS1</name>
    <name evidence="18" type="ORF">H4219_003174</name>
</gene>
<comment type="similarity">
    <text evidence="4">Belongs to the tRNA pseudouridine synthase TruA family.</text>
</comment>
<sequence>MSNSPVKTTESVDNNQVDLDINANEGVDQTNLLKRTIESVDTDLKDQDISKDTVDTKHIKIDTEDSQKPTTLSEAATFPMDETLAQDEQLQKPAKDKKPKRKVALLLGYCGTGYQGMQINRDAKTIELELLNALSQSGGISKDNSTDLKKVGFQRAARTDKGVHAAGQVASLKMIIEDPDIIEKTNVFLPDQIRLWGYVRTPGSFNAKNSCDSRVYEYLLPTFVFSQTEKEKKLYQERKSKSVGEERWFAPSTAEELADKRKYRIDDELLQKVRQALKEYEGTFDYMNFTVTKGCNEKNSKRYIHYFEASDPFIKDGIEWVSLKVKGQSFMLHQIRKMVGLIILIMRTNTPFAVIKNIFKSPRINVPKAPSLGLLLEQPMFDAHNRFIKSQGKKIQYNDPITFEPYKEVIDAFKMKYIYSEIFNTELNDSVFDRWVGWCEVFPEQYSYLNETGDIPESAHITSTRSKEISECISKLAVECRDLSTGGYNPESDK</sequence>
<evidence type="ECO:0000256" key="5">
    <source>
        <dbReference type="ARBA" id="ARBA00022664"/>
    </source>
</evidence>
<dbReference type="EMBL" id="JANBPU010000070">
    <property type="protein sequence ID" value="KAJ1917492.1"/>
    <property type="molecule type" value="Genomic_DNA"/>
</dbReference>
<feature type="domain" description="Pseudouridine synthase I TruA alpha/beta" evidence="17">
    <location>
        <begin position="276"/>
        <end position="382"/>
    </location>
</feature>
<keyword evidence="19" id="KW-1185">Reference proteome</keyword>
<dbReference type="AlphaFoldDB" id="A0A9W8DPM1"/>
<reference evidence="18" key="1">
    <citation type="submission" date="2022-07" db="EMBL/GenBank/DDBJ databases">
        <title>Phylogenomic reconstructions and comparative analyses of Kickxellomycotina fungi.</title>
        <authorList>
            <person name="Reynolds N.K."/>
            <person name="Stajich J.E."/>
            <person name="Barry K."/>
            <person name="Grigoriev I.V."/>
            <person name="Crous P."/>
            <person name="Smith M.E."/>
        </authorList>
    </citation>
    <scope>NUCLEOTIDE SEQUENCE</scope>
    <source>
        <strain evidence="18">NBRC 100468</strain>
    </source>
</reference>
<evidence type="ECO:0000256" key="7">
    <source>
        <dbReference type="ARBA" id="ARBA00023235"/>
    </source>
</evidence>
<evidence type="ECO:0000256" key="15">
    <source>
        <dbReference type="PIRSR" id="PIRSR641708-2"/>
    </source>
</evidence>
<evidence type="ECO:0000256" key="1">
    <source>
        <dbReference type="ARBA" id="ARBA00001166"/>
    </source>
</evidence>
<evidence type="ECO:0000256" key="4">
    <source>
        <dbReference type="ARBA" id="ARBA00009375"/>
    </source>
</evidence>
<evidence type="ECO:0000256" key="16">
    <source>
        <dbReference type="SAM" id="MobiDB-lite"/>
    </source>
</evidence>
<evidence type="ECO:0000256" key="9">
    <source>
        <dbReference type="ARBA" id="ARBA00036943"/>
    </source>
</evidence>
<evidence type="ECO:0000259" key="17">
    <source>
        <dbReference type="Pfam" id="PF01416"/>
    </source>
</evidence>
<dbReference type="FunFam" id="3.30.70.580:FF:000002">
    <property type="entry name" value="tRNA pseudouridine synthase"/>
    <property type="match status" value="1"/>
</dbReference>
<dbReference type="Gene3D" id="3.30.70.580">
    <property type="entry name" value="Pseudouridine synthase I, catalytic domain, N-terminal subdomain"/>
    <property type="match status" value="1"/>
</dbReference>
<comment type="catalytic activity">
    <reaction evidence="2">
        <text>uridine in snRNA = pseudouridine in snRNA</text>
        <dbReference type="Rhea" id="RHEA:51124"/>
        <dbReference type="Rhea" id="RHEA-COMP:12891"/>
        <dbReference type="Rhea" id="RHEA-COMP:12892"/>
        <dbReference type="ChEBI" id="CHEBI:65314"/>
        <dbReference type="ChEBI" id="CHEBI:65315"/>
    </reaction>
</comment>
<dbReference type="PANTHER" id="PTHR11142:SF4">
    <property type="entry name" value="PSEUDOURIDYLATE SYNTHASE 1 HOMOLOG"/>
    <property type="match status" value="1"/>
</dbReference>
<dbReference type="NCBIfam" id="TIGR00071">
    <property type="entry name" value="hisT_truA"/>
    <property type="match status" value="1"/>
</dbReference>
<organism evidence="18 19">
    <name type="scientific">Mycoemilia scoparia</name>
    <dbReference type="NCBI Taxonomy" id="417184"/>
    <lineage>
        <taxon>Eukaryota</taxon>
        <taxon>Fungi</taxon>
        <taxon>Fungi incertae sedis</taxon>
        <taxon>Zoopagomycota</taxon>
        <taxon>Kickxellomycotina</taxon>
        <taxon>Kickxellomycetes</taxon>
        <taxon>Kickxellales</taxon>
        <taxon>Kickxellaceae</taxon>
        <taxon>Mycoemilia</taxon>
    </lineage>
</organism>
<evidence type="ECO:0000256" key="2">
    <source>
        <dbReference type="ARBA" id="ARBA00001832"/>
    </source>
</evidence>
<dbReference type="InterPro" id="IPR020103">
    <property type="entry name" value="PsdUridine_synth_cat_dom_sf"/>
</dbReference>
<evidence type="ECO:0000313" key="19">
    <source>
        <dbReference type="Proteomes" id="UP001150538"/>
    </source>
</evidence>
<dbReference type="GO" id="GO:1990481">
    <property type="term" value="P:mRNA pseudouridine synthesis"/>
    <property type="evidence" value="ECO:0007669"/>
    <property type="project" value="TreeGrafter"/>
</dbReference>
<evidence type="ECO:0000256" key="12">
    <source>
        <dbReference type="ARBA" id="ARBA00079072"/>
    </source>
</evidence>
<name>A0A9W8DPM1_9FUNG</name>
<evidence type="ECO:0000313" key="18">
    <source>
        <dbReference type="EMBL" id="KAJ1917492.1"/>
    </source>
</evidence>
<comment type="function">
    <text evidence="10">Formation of pseudouridine at positions 27 and 28 in the anticodon stem and loop of transfer RNAs; at positions 34 and 36 of intron-containing precursor tRNA(Ile) and at position 35 in the intron-containing tRNA(Tyr). Catalyzes pseudouridylation at position 44 in U2 snRNA. Also catalyzes pseudouridylation of mRNAs.</text>
</comment>
<dbReference type="CDD" id="cd02568">
    <property type="entry name" value="PseudoU_synth_PUS1_PUS2"/>
    <property type="match status" value="1"/>
</dbReference>
<dbReference type="InterPro" id="IPR020094">
    <property type="entry name" value="TruA/RsuA/RluB/E/F_N"/>
</dbReference>
<evidence type="ECO:0000256" key="13">
    <source>
        <dbReference type="ARBA" id="ARBA00080858"/>
    </source>
</evidence>
<accession>A0A9W8DPM1</accession>
<dbReference type="Proteomes" id="UP001150538">
    <property type="component" value="Unassembled WGS sequence"/>
</dbReference>
<dbReference type="GO" id="GO:0003723">
    <property type="term" value="F:RNA binding"/>
    <property type="evidence" value="ECO:0007669"/>
    <property type="project" value="InterPro"/>
</dbReference>
<feature type="binding site" evidence="15">
    <location>
        <position position="216"/>
    </location>
    <ligand>
        <name>substrate</name>
    </ligand>
</feature>
<dbReference type="GO" id="GO:0005634">
    <property type="term" value="C:nucleus"/>
    <property type="evidence" value="ECO:0007669"/>
    <property type="project" value="UniProtKB-SubCell"/>
</dbReference>
<dbReference type="InterPro" id="IPR020095">
    <property type="entry name" value="PsdUridine_synth_TruA_C"/>
</dbReference>
<dbReference type="InterPro" id="IPR020097">
    <property type="entry name" value="PsdUridine_synth_TruA_a/b_dom"/>
</dbReference>
<comment type="catalytic activity">
    <reaction evidence="9">
        <text>a uridine in tRNA = a pseudouridine in tRNA</text>
        <dbReference type="Rhea" id="RHEA:54572"/>
        <dbReference type="Rhea" id="RHEA-COMP:13339"/>
        <dbReference type="Rhea" id="RHEA-COMP:13934"/>
        <dbReference type="ChEBI" id="CHEBI:65314"/>
        <dbReference type="ChEBI" id="CHEBI:65315"/>
    </reaction>
</comment>
<protein>
    <recommendedName>
        <fullName evidence="11">tRNA pseudouridine synthase 1</fullName>
    </recommendedName>
    <alternativeName>
        <fullName evidence="12">tRNA pseudouridylate synthase 1</fullName>
    </alternativeName>
    <alternativeName>
        <fullName evidence="13">tRNA-uridine isomerase 1</fullName>
    </alternativeName>
</protein>
<keyword evidence="6" id="KW-0819">tRNA processing</keyword>
<dbReference type="Pfam" id="PF01416">
    <property type="entry name" value="PseudoU_synth_1"/>
    <property type="match status" value="1"/>
</dbReference>
<dbReference type="SUPFAM" id="SSF55120">
    <property type="entry name" value="Pseudouridine synthase"/>
    <property type="match status" value="1"/>
</dbReference>
<dbReference type="PANTHER" id="PTHR11142">
    <property type="entry name" value="PSEUDOURIDYLATE SYNTHASE"/>
    <property type="match status" value="1"/>
</dbReference>
<dbReference type="OrthoDB" id="10256309at2759"/>
<dbReference type="GO" id="GO:0031120">
    <property type="term" value="P:snRNA pseudouridine synthesis"/>
    <property type="evidence" value="ECO:0007669"/>
    <property type="project" value="UniProtKB-ARBA"/>
</dbReference>
<comment type="catalytic activity">
    <reaction evidence="1">
        <text>a uridine in mRNA = a pseudouridine in mRNA</text>
        <dbReference type="Rhea" id="RHEA:56644"/>
        <dbReference type="Rhea" id="RHEA-COMP:14658"/>
        <dbReference type="Rhea" id="RHEA-COMP:14659"/>
        <dbReference type="ChEBI" id="CHEBI:65314"/>
        <dbReference type="ChEBI" id="CHEBI:65315"/>
    </reaction>
</comment>
<evidence type="ECO:0000256" key="6">
    <source>
        <dbReference type="ARBA" id="ARBA00022694"/>
    </source>
</evidence>
<dbReference type="InterPro" id="IPR001406">
    <property type="entry name" value="PsdUridine_synth_TruA"/>
</dbReference>
<dbReference type="GO" id="GO:0009982">
    <property type="term" value="F:pseudouridine synthase activity"/>
    <property type="evidence" value="ECO:0007669"/>
    <property type="project" value="InterPro"/>
</dbReference>
<keyword evidence="5" id="KW-0507">mRNA processing</keyword>
<proteinExistence type="inferred from homology"/>
<dbReference type="Gene3D" id="3.30.70.660">
    <property type="entry name" value="Pseudouridine synthase I, catalytic domain, C-terminal subdomain"/>
    <property type="match status" value="1"/>
</dbReference>
<evidence type="ECO:0000256" key="3">
    <source>
        <dbReference type="ARBA" id="ARBA00004123"/>
    </source>
</evidence>